<evidence type="ECO:0000259" key="3">
    <source>
        <dbReference type="Pfam" id="PF00294"/>
    </source>
</evidence>
<gene>
    <name evidence="4" type="ORF">DXD79_26385</name>
</gene>
<evidence type="ECO:0000256" key="1">
    <source>
        <dbReference type="ARBA" id="ARBA00022679"/>
    </source>
</evidence>
<dbReference type="Proteomes" id="UP000263014">
    <property type="component" value="Unassembled WGS sequence"/>
</dbReference>
<accession>A0A374P0K3</accession>
<proteinExistence type="predicted"/>
<dbReference type="Pfam" id="PF00294">
    <property type="entry name" value="PfkB"/>
    <property type="match status" value="1"/>
</dbReference>
<dbReference type="SUPFAM" id="SSF53613">
    <property type="entry name" value="Ribokinase-like"/>
    <property type="match status" value="1"/>
</dbReference>
<evidence type="ECO:0000313" key="5">
    <source>
        <dbReference type="Proteomes" id="UP000263014"/>
    </source>
</evidence>
<dbReference type="RefSeq" id="WP_117630569.1">
    <property type="nucleotide sequence ID" value="NZ_QSON01000017.1"/>
</dbReference>
<protein>
    <submittedName>
        <fullName evidence="4">Carbohydrate kinase family protein</fullName>
    </submittedName>
</protein>
<organism evidence="4 5">
    <name type="scientific">Hungatella hathewayi</name>
    <dbReference type="NCBI Taxonomy" id="154046"/>
    <lineage>
        <taxon>Bacteria</taxon>
        <taxon>Bacillati</taxon>
        <taxon>Bacillota</taxon>
        <taxon>Clostridia</taxon>
        <taxon>Lachnospirales</taxon>
        <taxon>Lachnospiraceae</taxon>
        <taxon>Hungatella</taxon>
    </lineage>
</organism>
<sequence length="345" mass="37572">MEKVYDVIGVENPIMDFAVSIDRLPKTDSMSVMHDYLWQSGGNASSAIAALARLGAKCSMLGVVGTDEFGTFCRDDMVRHGVDVSHLYTQEGGTTFTICLAEEETKGRSFLGKMGVNGPLTDVQVDESYIAGARYIHTSMIECSAKKRAVELARKNGVLVSADGGAYTAEADFLVTNSDILIISEEFYGALFDDGNYVENCRRLIEKGPQIVIVTLGSKGCAGADRSGNTFRLPPFSGHKIVDTTGAGDVFHGGFLYAHSQGWELEYCARFASAVSYINCTSLGGRVGIPDRAMVEQFLKDNTIDYSGIEPRKAFYRSVMKFNKTSEHSPTSTGEGLRRLEIAEY</sequence>
<dbReference type="InterPro" id="IPR052562">
    <property type="entry name" value="Ketohexokinase-related"/>
</dbReference>
<comment type="caution">
    <text evidence="4">The sequence shown here is derived from an EMBL/GenBank/DDBJ whole genome shotgun (WGS) entry which is preliminary data.</text>
</comment>
<reference evidence="4 5" key="1">
    <citation type="submission" date="2018-08" db="EMBL/GenBank/DDBJ databases">
        <title>A genome reference for cultivated species of the human gut microbiota.</title>
        <authorList>
            <person name="Zou Y."/>
            <person name="Xue W."/>
            <person name="Luo G."/>
        </authorList>
    </citation>
    <scope>NUCLEOTIDE SEQUENCE [LARGE SCALE GENOMIC DNA]</scope>
    <source>
        <strain evidence="4 5">TM09-12</strain>
    </source>
</reference>
<dbReference type="AlphaFoldDB" id="A0A374P0K3"/>
<dbReference type="InterPro" id="IPR002173">
    <property type="entry name" value="Carboh/pur_kinase_PfkB_CS"/>
</dbReference>
<name>A0A374P0K3_9FIRM</name>
<dbReference type="InterPro" id="IPR011611">
    <property type="entry name" value="PfkB_dom"/>
</dbReference>
<dbReference type="EMBL" id="QSON01000017">
    <property type="protein sequence ID" value="RGI98111.1"/>
    <property type="molecule type" value="Genomic_DNA"/>
</dbReference>
<feature type="domain" description="Carbohydrate kinase PfkB" evidence="3">
    <location>
        <begin position="30"/>
        <end position="291"/>
    </location>
</feature>
<dbReference type="InterPro" id="IPR029056">
    <property type="entry name" value="Ribokinase-like"/>
</dbReference>
<dbReference type="Gene3D" id="3.40.1190.20">
    <property type="match status" value="1"/>
</dbReference>
<dbReference type="PANTHER" id="PTHR42774">
    <property type="entry name" value="PHOSPHOTRANSFERASE SYSTEM TRANSPORT PROTEIN"/>
    <property type="match status" value="1"/>
</dbReference>
<keyword evidence="2 4" id="KW-0418">Kinase</keyword>
<dbReference type="PANTHER" id="PTHR42774:SF3">
    <property type="entry name" value="KETOHEXOKINASE"/>
    <property type="match status" value="1"/>
</dbReference>
<dbReference type="GO" id="GO:0016301">
    <property type="term" value="F:kinase activity"/>
    <property type="evidence" value="ECO:0007669"/>
    <property type="project" value="UniProtKB-KW"/>
</dbReference>
<keyword evidence="1" id="KW-0808">Transferase</keyword>
<dbReference type="PROSITE" id="PS00584">
    <property type="entry name" value="PFKB_KINASES_2"/>
    <property type="match status" value="1"/>
</dbReference>
<evidence type="ECO:0000313" key="4">
    <source>
        <dbReference type="EMBL" id="RGI98111.1"/>
    </source>
</evidence>
<evidence type="ECO:0000256" key="2">
    <source>
        <dbReference type="ARBA" id="ARBA00022777"/>
    </source>
</evidence>